<feature type="signal peptide" evidence="7">
    <location>
        <begin position="1"/>
        <end position="17"/>
    </location>
</feature>
<evidence type="ECO:0000256" key="5">
    <source>
        <dbReference type="ARBA" id="ARBA00023157"/>
    </source>
</evidence>
<comment type="caution">
    <text evidence="9">The sequence shown here is derived from an EMBL/GenBank/DDBJ whole genome shotgun (WGS) entry which is preliminary data.</text>
</comment>
<evidence type="ECO:0000313" key="10">
    <source>
        <dbReference type="Proteomes" id="UP001196413"/>
    </source>
</evidence>
<keyword evidence="2" id="KW-0147">Chitin-binding</keyword>
<keyword evidence="5" id="KW-1015">Disulfide bond</keyword>
<keyword evidence="3 7" id="KW-0732">Signal</keyword>
<evidence type="ECO:0000256" key="2">
    <source>
        <dbReference type="ARBA" id="ARBA00022669"/>
    </source>
</evidence>
<name>A0AAD5MKQ7_PARTN</name>
<keyword evidence="6" id="KW-0325">Glycoprotein</keyword>
<evidence type="ECO:0000313" key="9">
    <source>
        <dbReference type="EMBL" id="KAJ1350946.1"/>
    </source>
</evidence>
<evidence type="ECO:0000256" key="7">
    <source>
        <dbReference type="SAM" id="SignalP"/>
    </source>
</evidence>
<feature type="domain" description="Chitin-binding type-2" evidence="8">
    <location>
        <begin position="79"/>
        <end position="135"/>
    </location>
</feature>
<accession>A0AAD5MKQ7</accession>
<keyword evidence="1" id="KW-0217">Developmental protein</keyword>
<feature type="chain" id="PRO_5042185971" description="Chitin-binding type-2 domain-containing protein" evidence="7">
    <location>
        <begin position="18"/>
        <end position="283"/>
    </location>
</feature>
<dbReference type="GO" id="GO:0008061">
    <property type="term" value="F:chitin binding"/>
    <property type="evidence" value="ECO:0007669"/>
    <property type="project" value="UniProtKB-KW"/>
</dbReference>
<dbReference type="Gene3D" id="2.170.140.10">
    <property type="entry name" value="Chitin binding domain"/>
    <property type="match status" value="2"/>
</dbReference>
<dbReference type="EMBL" id="JAHQIW010000974">
    <property type="protein sequence ID" value="KAJ1350946.1"/>
    <property type="molecule type" value="Genomic_DNA"/>
</dbReference>
<dbReference type="AlphaFoldDB" id="A0AAD5MKQ7"/>
<evidence type="ECO:0000256" key="1">
    <source>
        <dbReference type="ARBA" id="ARBA00022473"/>
    </source>
</evidence>
<dbReference type="InterPro" id="IPR036508">
    <property type="entry name" value="Chitin-bd_dom_sf"/>
</dbReference>
<keyword evidence="10" id="KW-1185">Reference proteome</keyword>
<dbReference type="GO" id="GO:0005576">
    <property type="term" value="C:extracellular region"/>
    <property type="evidence" value="ECO:0007669"/>
    <property type="project" value="InterPro"/>
</dbReference>
<evidence type="ECO:0000256" key="3">
    <source>
        <dbReference type="ARBA" id="ARBA00022729"/>
    </source>
</evidence>
<evidence type="ECO:0000256" key="6">
    <source>
        <dbReference type="ARBA" id="ARBA00023180"/>
    </source>
</evidence>
<dbReference type="InterPro" id="IPR051940">
    <property type="entry name" value="Chitin_bind-dev_reg"/>
</dbReference>
<sequence length="283" mass="31700">MRLLLLLTLTGFTLGLASNNICVDQVNGVFATSNCSDSYSQCFNGKVVHKKCPVGLVFNPDDNQCDFAVNVNGCEAQRNMGCENRLDGNYGIGCSSSYFACSNGILYPGRCPHGLVYDEDRRMCDHKFRVLACGGHPEVEREPVVRSPYIVPTYAPHTLKSSTRRDLAGVVSRCQGEADGAHPIEQCGQQYAMCTHGAWKLAECDAGEVFKDGTCLPPWHSFRVYAAVCWDCRRGFNHSGLLNCQRWLLRSKMQFRLFLLQRWCAPNDEMPIFVGFRREECVL</sequence>
<dbReference type="InterPro" id="IPR002557">
    <property type="entry name" value="Chitin-bd_dom"/>
</dbReference>
<protein>
    <recommendedName>
        <fullName evidence="8">Chitin-binding type-2 domain-containing protein</fullName>
    </recommendedName>
</protein>
<dbReference type="PANTHER" id="PTHR23301">
    <property type="entry name" value="CHITIN BINDING PERITROPHIN-A"/>
    <property type="match status" value="1"/>
</dbReference>
<evidence type="ECO:0000256" key="4">
    <source>
        <dbReference type="ARBA" id="ARBA00022737"/>
    </source>
</evidence>
<feature type="domain" description="Chitin-binding type-2" evidence="8">
    <location>
        <begin position="19"/>
        <end position="76"/>
    </location>
</feature>
<reference evidence="9" key="1">
    <citation type="submission" date="2021-06" db="EMBL/GenBank/DDBJ databases">
        <title>Parelaphostrongylus tenuis whole genome reference sequence.</title>
        <authorList>
            <person name="Garwood T.J."/>
            <person name="Larsen P.A."/>
            <person name="Fountain-Jones N.M."/>
            <person name="Garbe J.R."/>
            <person name="Macchietto M.G."/>
            <person name="Kania S.A."/>
            <person name="Gerhold R.W."/>
            <person name="Richards J.E."/>
            <person name="Wolf T.M."/>
        </authorList>
    </citation>
    <scope>NUCLEOTIDE SEQUENCE</scope>
    <source>
        <strain evidence="9">MNPRO001-30</strain>
        <tissue evidence="9">Meninges</tissue>
    </source>
</reference>
<evidence type="ECO:0000259" key="8">
    <source>
        <dbReference type="PROSITE" id="PS50940"/>
    </source>
</evidence>
<organism evidence="9 10">
    <name type="scientific">Parelaphostrongylus tenuis</name>
    <name type="common">Meningeal worm</name>
    <dbReference type="NCBI Taxonomy" id="148309"/>
    <lineage>
        <taxon>Eukaryota</taxon>
        <taxon>Metazoa</taxon>
        <taxon>Ecdysozoa</taxon>
        <taxon>Nematoda</taxon>
        <taxon>Chromadorea</taxon>
        <taxon>Rhabditida</taxon>
        <taxon>Rhabditina</taxon>
        <taxon>Rhabditomorpha</taxon>
        <taxon>Strongyloidea</taxon>
        <taxon>Metastrongylidae</taxon>
        <taxon>Parelaphostrongylus</taxon>
    </lineage>
</organism>
<dbReference type="PROSITE" id="PS50940">
    <property type="entry name" value="CHIT_BIND_II"/>
    <property type="match status" value="2"/>
</dbReference>
<dbReference type="SUPFAM" id="SSF57625">
    <property type="entry name" value="Invertebrate chitin-binding proteins"/>
    <property type="match status" value="3"/>
</dbReference>
<proteinExistence type="predicted"/>
<dbReference type="Pfam" id="PF01607">
    <property type="entry name" value="CBM_14"/>
    <property type="match status" value="3"/>
</dbReference>
<gene>
    <name evidence="9" type="ORF">KIN20_006876</name>
</gene>
<dbReference type="Proteomes" id="UP001196413">
    <property type="component" value="Unassembled WGS sequence"/>
</dbReference>
<dbReference type="SMART" id="SM00494">
    <property type="entry name" value="ChtBD2"/>
    <property type="match status" value="3"/>
</dbReference>
<keyword evidence="4" id="KW-0677">Repeat</keyword>
<dbReference type="PANTHER" id="PTHR23301:SF0">
    <property type="entry name" value="CHITIN-BINDING TYPE-2 DOMAIN-CONTAINING PROTEIN-RELATED"/>
    <property type="match status" value="1"/>
</dbReference>